<proteinExistence type="predicted"/>
<feature type="domain" description="PAC" evidence="2">
    <location>
        <begin position="225"/>
        <end position="277"/>
    </location>
</feature>
<dbReference type="Gene3D" id="3.30.450.20">
    <property type="entry name" value="PAS domain"/>
    <property type="match status" value="1"/>
</dbReference>
<dbReference type="AlphaFoldDB" id="A0A3B0XBD2"/>
<dbReference type="SMART" id="SM00086">
    <property type="entry name" value="PAC"/>
    <property type="match status" value="1"/>
</dbReference>
<dbReference type="NCBIfam" id="TIGR00254">
    <property type="entry name" value="GGDEF"/>
    <property type="match status" value="1"/>
</dbReference>
<dbReference type="SMART" id="SM00052">
    <property type="entry name" value="EAL"/>
    <property type="match status" value="1"/>
</dbReference>
<dbReference type="SMART" id="SM00448">
    <property type="entry name" value="REC"/>
    <property type="match status" value="1"/>
</dbReference>
<feature type="domain" description="EAL" evidence="3">
    <location>
        <begin position="452"/>
        <end position="705"/>
    </location>
</feature>
<dbReference type="PROSITE" id="PS50887">
    <property type="entry name" value="GGDEF"/>
    <property type="match status" value="1"/>
</dbReference>
<dbReference type="InterPro" id="IPR029787">
    <property type="entry name" value="Nucleotide_cyclase"/>
</dbReference>
<dbReference type="PROSITE" id="PS50110">
    <property type="entry name" value="RESPONSE_REGULATORY"/>
    <property type="match status" value="1"/>
</dbReference>
<dbReference type="GO" id="GO:0000160">
    <property type="term" value="P:phosphorelay signal transduction system"/>
    <property type="evidence" value="ECO:0007669"/>
    <property type="project" value="InterPro"/>
</dbReference>
<dbReference type="InterPro" id="IPR035919">
    <property type="entry name" value="EAL_sf"/>
</dbReference>
<dbReference type="Gene3D" id="3.20.20.450">
    <property type="entry name" value="EAL domain"/>
    <property type="match status" value="1"/>
</dbReference>
<organism evidence="5">
    <name type="scientific">hydrothermal vent metagenome</name>
    <dbReference type="NCBI Taxonomy" id="652676"/>
    <lineage>
        <taxon>unclassified sequences</taxon>
        <taxon>metagenomes</taxon>
        <taxon>ecological metagenomes</taxon>
    </lineage>
</organism>
<dbReference type="InterPro" id="IPR043128">
    <property type="entry name" value="Rev_trsase/Diguanyl_cyclase"/>
</dbReference>
<dbReference type="Pfam" id="PF00563">
    <property type="entry name" value="EAL"/>
    <property type="match status" value="1"/>
</dbReference>
<protein>
    <submittedName>
        <fullName evidence="5">Diguanylate cyclase/phosphodiesterase (GGDEF &amp; EAL domains) with PAS/PAC sensor(S)</fullName>
    </submittedName>
</protein>
<dbReference type="Pfam" id="PF00072">
    <property type="entry name" value="Response_reg"/>
    <property type="match status" value="1"/>
</dbReference>
<dbReference type="InterPro" id="IPR001633">
    <property type="entry name" value="EAL_dom"/>
</dbReference>
<dbReference type="PROSITE" id="PS50883">
    <property type="entry name" value="EAL"/>
    <property type="match status" value="1"/>
</dbReference>
<evidence type="ECO:0000259" key="3">
    <source>
        <dbReference type="PROSITE" id="PS50883"/>
    </source>
</evidence>
<dbReference type="InterPro" id="IPR000160">
    <property type="entry name" value="GGDEF_dom"/>
</dbReference>
<dbReference type="FunFam" id="3.20.20.450:FF:000001">
    <property type="entry name" value="Cyclic di-GMP phosphodiesterase yahA"/>
    <property type="match status" value="1"/>
</dbReference>
<dbReference type="PANTHER" id="PTHR44757:SF2">
    <property type="entry name" value="BIOFILM ARCHITECTURE MAINTENANCE PROTEIN MBAA"/>
    <property type="match status" value="1"/>
</dbReference>
<dbReference type="SUPFAM" id="SSF55785">
    <property type="entry name" value="PYP-like sensor domain (PAS domain)"/>
    <property type="match status" value="1"/>
</dbReference>
<dbReference type="InterPro" id="IPR035965">
    <property type="entry name" value="PAS-like_dom_sf"/>
</dbReference>
<dbReference type="SUPFAM" id="SSF55073">
    <property type="entry name" value="Nucleotide cyclase"/>
    <property type="match status" value="1"/>
</dbReference>
<dbReference type="SUPFAM" id="SSF141868">
    <property type="entry name" value="EAL domain-like"/>
    <property type="match status" value="1"/>
</dbReference>
<dbReference type="Pfam" id="PF00990">
    <property type="entry name" value="GGDEF"/>
    <property type="match status" value="1"/>
</dbReference>
<dbReference type="Pfam" id="PF08447">
    <property type="entry name" value="PAS_3"/>
    <property type="match status" value="1"/>
</dbReference>
<dbReference type="InterPro" id="IPR001610">
    <property type="entry name" value="PAC"/>
</dbReference>
<sequence>MAEEIKSVSGLNNIIIAERSTPLLLVVDDDIVIRGMLIKALQKQNFDVIDAPNGAEGLELFRNYRPDMVLLDVLMPVMNGFETCQVMRELDPERTVPIIMLTGLDDITSVDRSFDAGATDFITKPVNWSLFSQRVRYALKSREMDFELRKSRHRVNHALKVAMLGYWDWDLKNGRIIFPPNVLDMLCIERKPSLTLQEFIDYVPYEDRDRVRHAFDDARNRGTRFVLEHRLSGADGRERYVYQQCEVIMDDDKTPRYVLGVIQDITALKRAEDMILHQAYHDLLTDLPNQALFKERLTHAIKVAEHAHHQVAVVALDIDRFQLINDSLGHDIGNELLLAFAGFLRGFIHEGDTVARVSGNEFAILLESPASTDEITSVLGSLNQALKANTFELAEQKVTVSLSLGVATYPDDEMDAGGLILCANAAMRKAKSLGGDQEHFYTHDMNRRMDDRLRMESDLRMAIERNELELFYQPQVDAQTRNIVASEALVRWRHKEHGLVPPIRFIPLAEETGLIQPLGRYVLEQAIKQTAQWNICGYPLSVGINLSARQFMQADLVEQIKCLIEQYKIDPQHIDLEITETIVMQDADNSINKMHQLKELGVKLSMDDFGTGYSSLSYLHQFPLDVLKIDRSFVKDITGNEEDGAIARAVIAMAHSMKLKVIAEGVETQKQYDFLHAHGCEVIQGYLISRPVPAGEFDVLLKESHKS</sequence>
<gene>
    <name evidence="5" type="ORF">MNBD_GAMMA11-2381</name>
</gene>
<accession>A0A3B0XBD2</accession>
<name>A0A3B0XBD2_9ZZZZ</name>
<dbReference type="CDD" id="cd00130">
    <property type="entry name" value="PAS"/>
    <property type="match status" value="1"/>
</dbReference>
<dbReference type="InterPro" id="IPR000700">
    <property type="entry name" value="PAS-assoc_C"/>
</dbReference>
<dbReference type="InterPro" id="IPR013655">
    <property type="entry name" value="PAS_fold_3"/>
</dbReference>
<reference evidence="5" key="1">
    <citation type="submission" date="2018-06" db="EMBL/GenBank/DDBJ databases">
        <authorList>
            <person name="Zhirakovskaya E."/>
        </authorList>
    </citation>
    <scope>NUCLEOTIDE SEQUENCE</scope>
</reference>
<dbReference type="NCBIfam" id="TIGR00229">
    <property type="entry name" value="sensory_box"/>
    <property type="match status" value="1"/>
</dbReference>
<dbReference type="SMART" id="SM00267">
    <property type="entry name" value="GGDEF"/>
    <property type="match status" value="1"/>
</dbReference>
<dbReference type="InterPro" id="IPR000014">
    <property type="entry name" value="PAS"/>
</dbReference>
<dbReference type="PROSITE" id="PS50113">
    <property type="entry name" value="PAC"/>
    <property type="match status" value="1"/>
</dbReference>
<evidence type="ECO:0000259" key="4">
    <source>
        <dbReference type="PROSITE" id="PS50887"/>
    </source>
</evidence>
<dbReference type="Gene3D" id="3.30.70.270">
    <property type="match status" value="1"/>
</dbReference>
<dbReference type="Gene3D" id="3.40.50.2300">
    <property type="match status" value="1"/>
</dbReference>
<feature type="domain" description="GGDEF" evidence="4">
    <location>
        <begin position="309"/>
        <end position="443"/>
    </location>
</feature>
<dbReference type="InterPro" id="IPR052155">
    <property type="entry name" value="Biofilm_reg_signaling"/>
</dbReference>
<evidence type="ECO:0000313" key="5">
    <source>
        <dbReference type="EMBL" id="VAW60287.1"/>
    </source>
</evidence>
<feature type="domain" description="Response regulatory" evidence="1">
    <location>
        <begin position="23"/>
        <end position="139"/>
    </location>
</feature>
<dbReference type="EMBL" id="UOFG01000117">
    <property type="protein sequence ID" value="VAW60287.1"/>
    <property type="molecule type" value="Genomic_DNA"/>
</dbReference>
<dbReference type="InterPro" id="IPR011006">
    <property type="entry name" value="CheY-like_superfamily"/>
</dbReference>
<dbReference type="SUPFAM" id="SSF52172">
    <property type="entry name" value="CheY-like"/>
    <property type="match status" value="1"/>
</dbReference>
<dbReference type="InterPro" id="IPR001789">
    <property type="entry name" value="Sig_transdc_resp-reg_receiver"/>
</dbReference>
<evidence type="ECO:0000259" key="1">
    <source>
        <dbReference type="PROSITE" id="PS50110"/>
    </source>
</evidence>
<dbReference type="CDD" id="cd01949">
    <property type="entry name" value="GGDEF"/>
    <property type="match status" value="1"/>
</dbReference>
<dbReference type="CDD" id="cd01948">
    <property type="entry name" value="EAL"/>
    <property type="match status" value="1"/>
</dbReference>
<dbReference type="CDD" id="cd17574">
    <property type="entry name" value="REC_OmpR"/>
    <property type="match status" value="1"/>
</dbReference>
<dbReference type="PANTHER" id="PTHR44757">
    <property type="entry name" value="DIGUANYLATE CYCLASE DGCP"/>
    <property type="match status" value="1"/>
</dbReference>
<evidence type="ECO:0000259" key="2">
    <source>
        <dbReference type="PROSITE" id="PS50113"/>
    </source>
</evidence>